<reference evidence="4 5" key="1">
    <citation type="journal article" date="2016" name="Gut Pathog.">
        <title>Whole genome sequencing of "Faecalibaculum rodentium" ALO17, isolated from C57BL/6J laboratory mouse feces.</title>
        <authorList>
            <person name="Lim S."/>
            <person name="Chang D.H."/>
            <person name="Ahn S."/>
            <person name="Kim B.C."/>
        </authorList>
    </citation>
    <scope>NUCLEOTIDE SEQUENCE [LARGE SCALE GENOMIC DNA]</scope>
    <source>
        <strain evidence="4 5">Alo17</strain>
    </source>
</reference>
<dbReference type="KEGG" id="fro:AALO17_17100"/>
<dbReference type="RefSeq" id="WP_067557763.1">
    <property type="nucleotide sequence ID" value="NZ_CALFTW010000094.1"/>
</dbReference>
<evidence type="ECO:0000256" key="1">
    <source>
        <dbReference type="ARBA" id="ARBA00022670"/>
    </source>
</evidence>
<dbReference type="Gene3D" id="2.40.10.120">
    <property type="match status" value="1"/>
</dbReference>
<dbReference type="InterPro" id="IPR051201">
    <property type="entry name" value="Chloro_Bact_Ser_Proteases"/>
</dbReference>
<gene>
    <name evidence="4" type="ORF">AALO17_17100</name>
</gene>
<dbReference type="InterPro" id="IPR009003">
    <property type="entry name" value="Peptidase_S1_PA"/>
</dbReference>
<dbReference type="Proteomes" id="UP000069771">
    <property type="component" value="Chromosome"/>
</dbReference>
<evidence type="ECO:0000256" key="2">
    <source>
        <dbReference type="ARBA" id="ARBA00022801"/>
    </source>
</evidence>
<keyword evidence="5" id="KW-1185">Reference proteome</keyword>
<evidence type="ECO:0000313" key="5">
    <source>
        <dbReference type="Proteomes" id="UP000069771"/>
    </source>
</evidence>
<dbReference type="STRING" id="1702221.AALO17_17100"/>
<dbReference type="InterPro" id="IPR001940">
    <property type="entry name" value="Peptidase_S1C"/>
</dbReference>
<dbReference type="SUPFAM" id="SSF50494">
    <property type="entry name" value="Trypsin-like serine proteases"/>
    <property type="match status" value="1"/>
</dbReference>
<sequence>MNQYNQPPRFRQKSSAGKWILGLLCAALLGGAAGYGGSLLAMKTTEPSKSQSGVNITQGSSPATGRVEAVDVSDVVNAVRPTVVEITTESVTSGNSLFGQYVSQGAGSGVIMSSDGYIITNNHVVEGARSIAVRTADGTEYDAKLVGTDPSTDLAVIKVDAQDLQPATFGNSNDLKVGSAAIAIGNPLGSLGGTVTTGIISALDREIVIDNETMVLLQTDAAINPGNSGGGLFDASGNLIGIVNAKQSASGIEGLGFAIPISDAVDVLQELIENGAVTSRPLLGVSLQEMNDGIYIMQVSEGGSAAEAGLQTGDKILSFDGHEVDSVAHLKQQLRKHRIGDVVSMEVERDGRTKTVDVTMKGQDQR</sequence>
<evidence type="ECO:0000313" key="4">
    <source>
        <dbReference type="EMBL" id="AMK54844.1"/>
    </source>
</evidence>
<protein>
    <recommendedName>
        <fullName evidence="3">PDZ domain-containing protein</fullName>
    </recommendedName>
</protein>
<accession>A0A140DW17</accession>
<dbReference type="PANTHER" id="PTHR43343">
    <property type="entry name" value="PEPTIDASE S12"/>
    <property type="match status" value="1"/>
</dbReference>
<dbReference type="SMART" id="SM00228">
    <property type="entry name" value="PDZ"/>
    <property type="match status" value="1"/>
</dbReference>
<dbReference type="Pfam" id="PF13180">
    <property type="entry name" value="PDZ_2"/>
    <property type="match status" value="1"/>
</dbReference>
<organism evidence="4 5">
    <name type="scientific">Faecalibaculum rodentium</name>
    <dbReference type="NCBI Taxonomy" id="1702221"/>
    <lineage>
        <taxon>Bacteria</taxon>
        <taxon>Bacillati</taxon>
        <taxon>Bacillota</taxon>
        <taxon>Erysipelotrichia</taxon>
        <taxon>Erysipelotrichales</taxon>
        <taxon>Erysipelotrichaceae</taxon>
        <taxon>Faecalibaculum</taxon>
    </lineage>
</organism>
<keyword evidence="1" id="KW-0645">Protease</keyword>
<dbReference type="InterPro" id="IPR036034">
    <property type="entry name" value="PDZ_sf"/>
</dbReference>
<dbReference type="PROSITE" id="PS50106">
    <property type="entry name" value="PDZ"/>
    <property type="match status" value="1"/>
</dbReference>
<dbReference type="GO" id="GO:0004252">
    <property type="term" value="F:serine-type endopeptidase activity"/>
    <property type="evidence" value="ECO:0007669"/>
    <property type="project" value="InterPro"/>
</dbReference>
<dbReference type="PANTHER" id="PTHR43343:SF3">
    <property type="entry name" value="PROTEASE DO-LIKE 8, CHLOROPLASTIC"/>
    <property type="match status" value="1"/>
</dbReference>
<keyword evidence="2" id="KW-0378">Hydrolase</keyword>
<dbReference type="OrthoDB" id="9758917at2"/>
<proteinExistence type="predicted"/>
<dbReference type="Pfam" id="PF13365">
    <property type="entry name" value="Trypsin_2"/>
    <property type="match status" value="1"/>
</dbReference>
<name>A0A140DW17_9FIRM</name>
<dbReference type="PRINTS" id="PR00834">
    <property type="entry name" value="PROTEASES2C"/>
</dbReference>
<dbReference type="InterPro" id="IPR001478">
    <property type="entry name" value="PDZ"/>
</dbReference>
<dbReference type="GeneID" id="78478369"/>
<dbReference type="GO" id="GO:0006508">
    <property type="term" value="P:proteolysis"/>
    <property type="evidence" value="ECO:0007669"/>
    <property type="project" value="UniProtKB-KW"/>
</dbReference>
<dbReference type="AlphaFoldDB" id="A0A140DW17"/>
<dbReference type="Gene3D" id="2.30.42.10">
    <property type="match status" value="1"/>
</dbReference>
<dbReference type="SUPFAM" id="SSF50156">
    <property type="entry name" value="PDZ domain-like"/>
    <property type="match status" value="1"/>
</dbReference>
<dbReference type="EMBL" id="CP011391">
    <property type="protein sequence ID" value="AMK54844.1"/>
    <property type="molecule type" value="Genomic_DNA"/>
</dbReference>
<evidence type="ECO:0000259" key="3">
    <source>
        <dbReference type="PROSITE" id="PS50106"/>
    </source>
</evidence>
<feature type="domain" description="PDZ" evidence="3">
    <location>
        <begin position="266"/>
        <end position="351"/>
    </location>
</feature>